<dbReference type="Pfam" id="PF07510">
    <property type="entry name" value="GmrSD_C"/>
    <property type="match status" value="1"/>
</dbReference>
<feature type="domain" description="GmrSD restriction endonucleases C-terminal" evidence="2">
    <location>
        <begin position="435"/>
        <end position="551"/>
    </location>
</feature>
<dbReference type="RefSeq" id="WP_064089412.1">
    <property type="nucleotide sequence ID" value="NZ_LXSQ01000012.1"/>
</dbReference>
<evidence type="ECO:0008006" key="5">
    <source>
        <dbReference type="Google" id="ProtNLM"/>
    </source>
</evidence>
<evidence type="ECO:0000259" key="1">
    <source>
        <dbReference type="Pfam" id="PF03235"/>
    </source>
</evidence>
<keyword evidence="4" id="KW-1185">Reference proteome</keyword>
<dbReference type="OrthoDB" id="3654724at2"/>
<dbReference type="InterPro" id="IPR004919">
    <property type="entry name" value="GmrSD_N"/>
</dbReference>
<proteinExistence type="predicted"/>
<dbReference type="InterPro" id="IPR011089">
    <property type="entry name" value="GmrSD_C"/>
</dbReference>
<reference evidence="4" key="1">
    <citation type="submission" date="2016-05" db="EMBL/GenBank/DDBJ databases">
        <title>Draft genome of Corynebacterium afermentans subsp. afermentans LCDC 88199T.</title>
        <authorList>
            <person name="Bernier A.-M."/>
            <person name="Bernard K."/>
        </authorList>
    </citation>
    <scope>NUCLEOTIDE SEQUENCE [LARGE SCALE GENOMIC DNA]</scope>
    <source>
        <strain evidence="4">NML130454</strain>
    </source>
</reference>
<protein>
    <recommendedName>
        <fullName evidence="5">DUF262 domain-containing protein</fullName>
    </recommendedName>
</protein>
<dbReference type="Pfam" id="PF03235">
    <property type="entry name" value="GmrSD_N"/>
    <property type="match status" value="1"/>
</dbReference>
<gene>
    <name evidence="3" type="ORF">A7Q00_04395</name>
</gene>
<accession>A0A1B6VZK3</accession>
<evidence type="ECO:0000313" key="4">
    <source>
        <dbReference type="Proteomes" id="UP000077726"/>
    </source>
</evidence>
<evidence type="ECO:0000259" key="2">
    <source>
        <dbReference type="Pfam" id="PF07510"/>
    </source>
</evidence>
<evidence type="ECO:0000313" key="3">
    <source>
        <dbReference type="EMBL" id="OAM43662.1"/>
    </source>
</evidence>
<dbReference type="PANTHER" id="PTHR35149:SF2">
    <property type="entry name" value="DUF262 DOMAIN-CONTAINING PROTEIN"/>
    <property type="match status" value="1"/>
</dbReference>
<dbReference type="PANTHER" id="PTHR35149">
    <property type="entry name" value="SLL5132 PROTEIN"/>
    <property type="match status" value="1"/>
</dbReference>
<organism evidence="3 4">
    <name type="scientific">Eikenella halliae</name>
    <dbReference type="NCBI Taxonomy" id="1795832"/>
    <lineage>
        <taxon>Bacteria</taxon>
        <taxon>Pseudomonadati</taxon>
        <taxon>Pseudomonadota</taxon>
        <taxon>Betaproteobacteria</taxon>
        <taxon>Neisseriales</taxon>
        <taxon>Neisseriaceae</taxon>
        <taxon>Eikenella</taxon>
    </lineage>
</organism>
<dbReference type="AlphaFoldDB" id="A0A1B6VZK3"/>
<dbReference type="Proteomes" id="UP000077726">
    <property type="component" value="Unassembled WGS sequence"/>
</dbReference>
<dbReference type="EMBL" id="LXSQ01000012">
    <property type="protein sequence ID" value="OAM43662.1"/>
    <property type="molecule type" value="Genomic_DNA"/>
</dbReference>
<feature type="domain" description="GmrSD restriction endonucleases N-terminal" evidence="1">
    <location>
        <begin position="10"/>
        <end position="220"/>
    </location>
</feature>
<sequence>MDVQAVNMTVEQMFNKGKFIIPDYQRPFDWGEDEISEFIDDILSNINKDYFIGHFVFDGQMSDSEFFVVDGQQRITTLTILLCAIRDIYSKIHGDSDLTNGINDNYIFKKDRRNQNYPILKTDMPYPLFQEYVQEFPKPDNFSEPKNSGEKNIIYAYDYLFDRLKKLKKEKLEELVDAILKLELIFVASKGRINAHSIFMTLNAKGKDLTFVDLIKNDIFHRYESPKSKPKELEEKWKIICSNFGDKGEDFFLTFWKSRYKVNISNEKFYKEYTELVSKQGFNIKSFVNDLLDDSEIYSQIQNPVEGDWINQSNLHMRKVYYHLHNIKIVFNIEVVDSFLLSLIRAFRKKNISSEFLIKTLRSLDNFHFINNAICINRLAGFEKLYPSHAIRLFNSKNRQDAHTELTKFREKIIKKILPLDTFRKYFDSRVYFFKDTSKFDDRKAKNLAYYCLYKIEMKEQNWNVFFDNLSLEHLHPTSIMNNTFKKSSIQSLGNLVLLDRDINSLIGNKPFLEKKKIILERNKLITTKNVVENCETWDTNSIKSRGDILVDSLYELSINELKR</sequence>
<name>A0A1B6VZK3_9NEIS</name>
<comment type="caution">
    <text evidence="3">The sequence shown here is derived from an EMBL/GenBank/DDBJ whole genome shotgun (WGS) entry which is preliminary data.</text>
</comment>